<sequence>MATLILENVAFGDRLIDARLEIAEVGFLLPELRL</sequence>
<dbReference type="EMBL" id="QXFY01002809">
    <property type="protein sequence ID" value="KAE9292098.1"/>
    <property type="molecule type" value="Genomic_DNA"/>
</dbReference>
<evidence type="ECO:0000313" key="1">
    <source>
        <dbReference type="EMBL" id="KAE9061925.1"/>
    </source>
</evidence>
<dbReference type="Proteomes" id="UP000486351">
    <property type="component" value="Unassembled WGS sequence"/>
</dbReference>
<evidence type="ECO:0000313" key="4">
    <source>
        <dbReference type="Proteomes" id="UP000488956"/>
    </source>
</evidence>
<dbReference type="EMBL" id="QXFX01005044">
    <property type="protein sequence ID" value="KAE9061925.1"/>
    <property type="molecule type" value="Genomic_DNA"/>
</dbReference>
<name>A0A6G0JNK6_9STRA</name>
<dbReference type="Proteomes" id="UP000488956">
    <property type="component" value="Unassembled WGS sequence"/>
</dbReference>
<comment type="caution">
    <text evidence="1">The sequence shown here is derived from an EMBL/GenBank/DDBJ whole genome shotgun (WGS) entry which is preliminary data.</text>
</comment>
<dbReference type="AlphaFoldDB" id="A0A6G0JNK6"/>
<evidence type="ECO:0000313" key="2">
    <source>
        <dbReference type="EMBL" id="KAE9292098.1"/>
    </source>
</evidence>
<evidence type="ECO:0000313" key="3">
    <source>
        <dbReference type="Proteomes" id="UP000486351"/>
    </source>
</evidence>
<gene>
    <name evidence="2" type="ORF">PF008_g25161</name>
    <name evidence="1" type="ORF">PF010_g29625</name>
</gene>
<accession>A0A6G0JNK6</accession>
<reference evidence="3 4" key="1">
    <citation type="submission" date="2018-09" db="EMBL/GenBank/DDBJ databases">
        <title>Genomic investigation of the strawberry pathogen Phytophthora fragariae indicates pathogenicity is determined by transcriptional variation in three key races.</title>
        <authorList>
            <person name="Adams T.M."/>
            <person name="Armitage A.D."/>
            <person name="Sobczyk M.K."/>
            <person name="Bates H.J."/>
            <person name="Dunwell J.M."/>
            <person name="Nellist C.F."/>
            <person name="Harrison R.J."/>
        </authorList>
    </citation>
    <scope>NUCLEOTIDE SEQUENCE [LARGE SCALE GENOMIC DNA]</scope>
    <source>
        <strain evidence="2 3">NOV-77</strain>
        <strain evidence="1 4">ONT-3</strain>
    </source>
</reference>
<protein>
    <submittedName>
        <fullName evidence="1">Uncharacterized protein</fullName>
    </submittedName>
</protein>
<proteinExistence type="predicted"/>
<organism evidence="1 4">
    <name type="scientific">Phytophthora fragariae</name>
    <dbReference type="NCBI Taxonomy" id="53985"/>
    <lineage>
        <taxon>Eukaryota</taxon>
        <taxon>Sar</taxon>
        <taxon>Stramenopiles</taxon>
        <taxon>Oomycota</taxon>
        <taxon>Peronosporomycetes</taxon>
        <taxon>Peronosporales</taxon>
        <taxon>Peronosporaceae</taxon>
        <taxon>Phytophthora</taxon>
    </lineage>
</organism>